<gene>
    <name evidence="2" type="ORF">ACJDUG_05560</name>
</gene>
<feature type="transmembrane region" description="Helical" evidence="1">
    <location>
        <begin position="102"/>
        <end position="119"/>
    </location>
</feature>
<proteinExistence type="predicted"/>
<evidence type="ECO:0000313" key="3">
    <source>
        <dbReference type="Proteomes" id="UP001623591"/>
    </source>
</evidence>
<name>A0ABW8T3H9_9CLOT</name>
<dbReference type="Pfam" id="PF07314">
    <property type="entry name" value="Lit"/>
    <property type="match status" value="1"/>
</dbReference>
<keyword evidence="1" id="KW-0472">Membrane</keyword>
<dbReference type="RefSeq" id="WP_406768917.1">
    <property type="nucleotide sequence ID" value="NZ_JBJHZZ010000002.1"/>
</dbReference>
<dbReference type="EMBL" id="JBJHZZ010000002">
    <property type="protein sequence ID" value="MFL0246450.1"/>
    <property type="molecule type" value="Genomic_DNA"/>
</dbReference>
<dbReference type="NCBIfam" id="TIGR01906">
    <property type="entry name" value="integ_TIGR01906"/>
    <property type="match status" value="1"/>
</dbReference>
<feature type="transmembrane region" description="Helical" evidence="1">
    <location>
        <begin position="183"/>
        <end position="206"/>
    </location>
</feature>
<feature type="transmembrane region" description="Helical" evidence="1">
    <location>
        <begin position="126"/>
        <end position="147"/>
    </location>
</feature>
<sequence>MSKGFSKIITIILSICLTLFLISIAVKATLAFRQLYFYDIDHLNIAKDYGMSKDEIMKNYNILIDYTQNKNIAKLQMPSFPMSAQGEIHFSEVKALFMKFNYLMYITGIISIIGIILMIKEKGYKYLKYSSILLLALPIALAIPFAINFDKSFTIFHEIFFRNNYWEFDPVKDPIINVLPQEFFLHCAVMILLLLAIFSLICYVIYKKNNKSKKRDLFYS</sequence>
<dbReference type="Proteomes" id="UP001623591">
    <property type="component" value="Unassembled WGS sequence"/>
</dbReference>
<comment type="caution">
    <text evidence="2">The sequence shown here is derived from an EMBL/GenBank/DDBJ whole genome shotgun (WGS) entry which is preliminary data.</text>
</comment>
<organism evidence="2 3">
    <name type="scientific">Candidatus Clostridium stratigraminis</name>
    <dbReference type="NCBI Taxonomy" id="3381661"/>
    <lineage>
        <taxon>Bacteria</taxon>
        <taxon>Bacillati</taxon>
        <taxon>Bacillota</taxon>
        <taxon>Clostridia</taxon>
        <taxon>Eubacteriales</taxon>
        <taxon>Clostridiaceae</taxon>
        <taxon>Clostridium</taxon>
    </lineage>
</organism>
<keyword evidence="1" id="KW-0812">Transmembrane</keyword>
<reference evidence="2 3" key="1">
    <citation type="submission" date="2024-11" db="EMBL/GenBank/DDBJ databases">
        <authorList>
            <person name="Heng Y.C."/>
            <person name="Lim A.C.H."/>
            <person name="Lee J.K.Y."/>
            <person name="Kittelmann S."/>
        </authorList>
    </citation>
    <scope>NUCLEOTIDE SEQUENCE [LARGE SCALE GENOMIC DNA]</scope>
    <source>
        <strain evidence="2 3">WILCCON 0185</strain>
    </source>
</reference>
<protein>
    <submittedName>
        <fullName evidence="2">TIGR01906 family membrane protein</fullName>
    </submittedName>
</protein>
<keyword evidence="1" id="KW-1133">Transmembrane helix</keyword>
<evidence type="ECO:0000256" key="1">
    <source>
        <dbReference type="SAM" id="Phobius"/>
    </source>
</evidence>
<evidence type="ECO:0000313" key="2">
    <source>
        <dbReference type="EMBL" id="MFL0246450.1"/>
    </source>
</evidence>
<dbReference type="InterPro" id="IPR010178">
    <property type="entry name" value="Lit"/>
</dbReference>
<keyword evidence="3" id="KW-1185">Reference proteome</keyword>
<accession>A0ABW8T3H9</accession>